<feature type="region of interest" description="Disordered" evidence="1">
    <location>
        <begin position="1"/>
        <end position="20"/>
    </location>
</feature>
<dbReference type="KEGG" id="dol:Dole_0919"/>
<dbReference type="SMART" id="SM00507">
    <property type="entry name" value="HNHc"/>
    <property type="match status" value="1"/>
</dbReference>
<organism evidence="3 4">
    <name type="scientific">Desulfosudis oleivorans (strain DSM 6200 / JCM 39069 / Hxd3)</name>
    <name type="common">Desulfococcus oleovorans</name>
    <dbReference type="NCBI Taxonomy" id="96561"/>
    <lineage>
        <taxon>Bacteria</taxon>
        <taxon>Pseudomonadati</taxon>
        <taxon>Thermodesulfobacteriota</taxon>
        <taxon>Desulfobacteria</taxon>
        <taxon>Desulfobacterales</taxon>
        <taxon>Desulfosudaceae</taxon>
        <taxon>Desulfosudis</taxon>
    </lineage>
</organism>
<dbReference type="Gene3D" id="1.10.30.50">
    <property type="match status" value="1"/>
</dbReference>
<dbReference type="GO" id="GO:0004519">
    <property type="term" value="F:endonuclease activity"/>
    <property type="evidence" value="ECO:0007669"/>
    <property type="project" value="UniProtKB-KW"/>
</dbReference>
<gene>
    <name evidence="3" type="ordered locus">Dole_0919</name>
</gene>
<name>A8ZWC1_DESOH</name>
<dbReference type="CDD" id="cd00085">
    <property type="entry name" value="HNHc"/>
    <property type="match status" value="1"/>
</dbReference>
<evidence type="ECO:0000313" key="4">
    <source>
        <dbReference type="Proteomes" id="UP000008561"/>
    </source>
</evidence>
<keyword evidence="3" id="KW-0255">Endonuclease</keyword>
<keyword evidence="3" id="KW-0540">Nuclease</keyword>
<keyword evidence="4" id="KW-1185">Reference proteome</keyword>
<dbReference type="Proteomes" id="UP000008561">
    <property type="component" value="Chromosome"/>
</dbReference>
<dbReference type="OrthoDB" id="9802640at2"/>
<dbReference type="eggNOG" id="COG1403">
    <property type="taxonomic scope" value="Bacteria"/>
</dbReference>
<proteinExistence type="predicted"/>
<dbReference type="InterPro" id="IPR003615">
    <property type="entry name" value="HNH_nuc"/>
</dbReference>
<dbReference type="GO" id="GO:0003676">
    <property type="term" value="F:nucleic acid binding"/>
    <property type="evidence" value="ECO:0007669"/>
    <property type="project" value="InterPro"/>
</dbReference>
<dbReference type="Pfam" id="PF01844">
    <property type="entry name" value="HNH"/>
    <property type="match status" value="1"/>
</dbReference>
<dbReference type="GO" id="GO:0008270">
    <property type="term" value="F:zinc ion binding"/>
    <property type="evidence" value="ECO:0007669"/>
    <property type="project" value="InterPro"/>
</dbReference>
<evidence type="ECO:0000256" key="1">
    <source>
        <dbReference type="SAM" id="MobiDB-lite"/>
    </source>
</evidence>
<dbReference type="STRING" id="96561.Dole_0919"/>
<reference evidence="3 4" key="1">
    <citation type="submission" date="2007-10" db="EMBL/GenBank/DDBJ databases">
        <title>Complete sequence of Desulfococcus oleovorans Hxd3.</title>
        <authorList>
            <consortium name="US DOE Joint Genome Institute"/>
            <person name="Copeland A."/>
            <person name="Lucas S."/>
            <person name="Lapidus A."/>
            <person name="Barry K."/>
            <person name="Glavina del Rio T."/>
            <person name="Dalin E."/>
            <person name="Tice H."/>
            <person name="Pitluck S."/>
            <person name="Kiss H."/>
            <person name="Brettin T."/>
            <person name="Bruce D."/>
            <person name="Detter J.C."/>
            <person name="Han C."/>
            <person name="Schmutz J."/>
            <person name="Larimer F."/>
            <person name="Land M."/>
            <person name="Hauser L."/>
            <person name="Kyrpides N."/>
            <person name="Kim E."/>
            <person name="Wawrik B."/>
            <person name="Richardson P."/>
        </authorList>
    </citation>
    <scope>NUCLEOTIDE SEQUENCE [LARGE SCALE GENOMIC DNA]</scope>
    <source>
        <strain evidence="4">DSM 6200 / JCM 39069 / Hxd3</strain>
    </source>
</reference>
<evidence type="ECO:0000259" key="2">
    <source>
        <dbReference type="SMART" id="SM00507"/>
    </source>
</evidence>
<feature type="domain" description="HNH nuclease" evidence="2">
    <location>
        <begin position="222"/>
        <end position="281"/>
    </location>
</feature>
<dbReference type="HOGENOM" id="CLU_074569_0_0_7"/>
<accession>A8ZWC1</accession>
<keyword evidence="3" id="KW-0378">Hydrolase</keyword>
<protein>
    <submittedName>
        <fullName evidence="3">HNH endonuclease</fullName>
    </submittedName>
</protein>
<dbReference type="EMBL" id="CP000859">
    <property type="protein sequence ID" value="ABW66729.1"/>
    <property type="molecule type" value="Genomic_DNA"/>
</dbReference>
<dbReference type="AlphaFoldDB" id="A8ZWC1"/>
<sequence>MTKRTPYARSPESNSRETSMRKELAPFVLKNIGEIISDRKVSGMQMITVQPISGPSLVVWVKCAWKPGNSGNCAVQMAFPGKEDRAQTADEVVGVVLEKTKRANDRGATHILLLAADNDGHKPLAAYILSVNQVGSVVKEAVAVDESLTRNGASPSIYITAKGDRQIELVNIVKKYSIDLLKSSENQLPSTDAINDLNAYPPGISEPEKISRMSPSYSRDPKIRSFVIKRAKGRCEYCGEQGFLMSDGQNYYLEAHHIIALADEGEDTVENVIALCPKHHREAHFGANKEKLEVEMAKLIKQN</sequence>
<dbReference type="RefSeq" id="WP_012174347.1">
    <property type="nucleotide sequence ID" value="NC_009943.1"/>
</dbReference>
<dbReference type="REBASE" id="17381">
    <property type="entry name" value="DolHMcrAP"/>
</dbReference>
<evidence type="ECO:0000313" key="3">
    <source>
        <dbReference type="EMBL" id="ABW66729.1"/>
    </source>
</evidence>
<dbReference type="InterPro" id="IPR002711">
    <property type="entry name" value="HNH"/>
</dbReference>